<dbReference type="SMART" id="SM00450">
    <property type="entry name" value="RHOD"/>
    <property type="match status" value="2"/>
</dbReference>
<organism evidence="6 7">
    <name type="scientific">Thermosediminibacter litoriperuensis</name>
    <dbReference type="NCBI Taxonomy" id="291989"/>
    <lineage>
        <taxon>Bacteria</taxon>
        <taxon>Bacillati</taxon>
        <taxon>Bacillota</taxon>
        <taxon>Clostridia</taxon>
        <taxon>Thermosediminibacterales</taxon>
        <taxon>Thermosediminibacteraceae</taxon>
        <taxon>Thermosediminibacter</taxon>
    </lineage>
</organism>
<dbReference type="InterPro" id="IPR001307">
    <property type="entry name" value="Thiosulphate_STrfase_CS"/>
</dbReference>
<dbReference type="PANTHER" id="PTHR43855:SF1">
    <property type="entry name" value="THIOSULFATE SULFURTRANSFERASE"/>
    <property type="match status" value="1"/>
</dbReference>
<feature type="chain" id="PRO_5039565145" description="Sulfurtransferase" evidence="4">
    <location>
        <begin position="19"/>
        <end position="319"/>
    </location>
</feature>
<dbReference type="Proteomes" id="UP000322294">
    <property type="component" value="Unassembled WGS sequence"/>
</dbReference>
<feature type="domain" description="Rhodanese" evidence="5">
    <location>
        <begin position="57"/>
        <end position="168"/>
    </location>
</feature>
<feature type="domain" description="Rhodanese" evidence="5">
    <location>
        <begin position="199"/>
        <end position="313"/>
    </location>
</feature>
<keyword evidence="1" id="KW-0677">Repeat</keyword>
<comment type="catalytic activity">
    <reaction evidence="2">
        <text>thiosulfate + hydrogen cyanide = thiocyanate + sulfite + 2 H(+)</text>
        <dbReference type="Rhea" id="RHEA:16881"/>
        <dbReference type="ChEBI" id="CHEBI:15378"/>
        <dbReference type="ChEBI" id="CHEBI:17359"/>
        <dbReference type="ChEBI" id="CHEBI:18022"/>
        <dbReference type="ChEBI" id="CHEBI:18407"/>
        <dbReference type="ChEBI" id="CHEBI:33542"/>
        <dbReference type="EC" id="2.8.1.1"/>
    </reaction>
</comment>
<evidence type="ECO:0000259" key="5">
    <source>
        <dbReference type="PROSITE" id="PS50206"/>
    </source>
</evidence>
<sequence length="319" mass="35787">MRKIVALTLILVLAVSLAACSQQKSATAPTKFLTGKEKGYANPEAIITPQELKELMDKNAVKIIDVRPQDRYSKEHIPGAVRAWRNEYNDPNHKYEGMRATPEQFAQLMSQLGIANGDLVVVYGDADKHAPADAARLWWLFKLYGDNKVRILDGGIEAWKAAGFQTTTELPEVTETRYEVKKVDTTLLAEVEDVLAGQNNPDVIILDTREKAEFLGEQKVKGAARAGRIPGAIWLYWGDALNEDKTLKTYDELKKLYEEKGVTPDKTVIPYCQSAVRSAHATFVMTELLGYKNVKNYDGSWIEWSQRTDLPIETGEPKK</sequence>
<evidence type="ECO:0000313" key="7">
    <source>
        <dbReference type="Proteomes" id="UP000322294"/>
    </source>
</evidence>
<dbReference type="AlphaFoldDB" id="A0A5S5AHH4"/>
<dbReference type="InterPro" id="IPR001763">
    <property type="entry name" value="Rhodanese-like_dom"/>
</dbReference>
<evidence type="ECO:0000256" key="4">
    <source>
        <dbReference type="SAM" id="SignalP"/>
    </source>
</evidence>
<evidence type="ECO:0000313" key="6">
    <source>
        <dbReference type="EMBL" id="TYP48406.1"/>
    </source>
</evidence>
<evidence type="ECO:0000256" key="1">
    <source>
        <dbReference type="ARBA" id="ARBA00022737"/>
    </source>
</evidence>
<dbReference type="SUPFAM" id="SSF52821">
    <property type="entry name" value="Rhodanese/Cell cycle control phosphatase"/>
    <property type="match status" value="2"/>
</dbReference>
<dbReference type="Pfam" id="PF00581">
    <property type="entry name" value="Rhodanese"/>
    <property type="match status" value="2"/>
</dbReference>
<keyword evidence="4" id="KW-0732">Signal</keyword>
<feature type="signal peptide" evidence="4">
    <location>
        <begin position="1"/>
        <end position="18"/>
    </location>
</feature>
<dbReference type="PANTHER" id="PTHR43855">
    <property type="entry name" value="THIOSULFATE SULFURTRANSFERASE"/>
    <property type="match status" value="1"/>
</dbReference>
<evidence type="ECO:0000256" key="3">
    <source>
        <dbReference type="RuleBase" id="RU000507"/>
    </source>
</evidence>
<dbReference type="Gene3D" id="3.40.250.10">
    <property type="entry name" value="Rhodanese-like domain"/>
    <property type="match status" value="2"/>
</dbReference>
<accession>A0A5S5AHH4</accession>
<dbReference type="PROSITE" id="PS51257">
    <property type="entry name" value="PROKAR_LIPOPROTEIN"/>
    <property type="match status" value="1"/>
</dbReference>
<dbReference type="GO" id="GO:0004792">
    <property type="term" value="F:thiosulfate-cyanide sulfurtransferase activity"/>
    <property type="evidence" value="ECO:0007669"/>
    <property type="project" value="UniProtKB-EC"/>
</dbReference>
<dbReference type="PROSITE" id="PS00683">
    <property type="entry name" value="RHODANESE_2"/>
    <property type="match status" value="1"/>
</dbReference>
<dbReference type="OrthoDB" id="9770030at2"/>
<reference evidence="6 7" key="1">
    <citation type="submission" date="2019-07" db="EMBL/GenBank/DDBJ databases">
        <title>Genomic Encyclopedia of Type Strains, Phase I: the one thousand microbial genomes (KMG-I) project.</title>
        <authorList>
            <person name="Kyrpides N."/>
        </authorList>
    </citation>
    <scope>NUCLEOTIDE SEQUENCE [LARGE SCALE GENOMIC DNA]</scope>
    <source>
        <strain evidence="6 7">DSM 16647</strain>
    </source>
</reference>
<dbReference type="CDD" id="cd01449">
    <property type="entry name" value="TST_Repeat_2"/>
    <property type="match status" value="1"/>
</dbReference>
<evidence type="ECO:0000256" key="2">
    <source>
        <dbReference type="ARBA" id="ARBA00047549"/>
    </source>
</evidence>
<dbReference type="CDD" id="cd01448">
    <property type="entry name" value="TST_Repeat_1"/>
    <property type="match status" value="1"/>
</dbReference>
<protein>
    <recommendedName>
        <fullName evidence="3">Sulfurtransferase</fullName>
    </recommendedName>
</protein>
<keyword evidence="6" id="KW-0670">Pyruvate</keyword>
<proteinExistence type="predicted"/>
<name>A0A5S5AHH4_9FIRM</name>
<dbReference type="PROSITE" id="PS50206">
    <property type="entry name" value="RHODANESE_3"/>
    <property type="match status" value="2"/>
</dbReference>
<keyword evidence="3 6" id="KW-0808">Transferase</keyword>
<dbReference type="EMBL" id="VNHO01000039">
    <property type="protein sequence ID" value="TYP48406.1"/>
    <property type="molecule type" value="Genomic_DNA"/>
</dbReference>
<dbReference type="RefSeq" id="WP_148867982.1">
    <property type="nucleotide sequence ID" value="NZ_VNHO01000039.1"/>
</dbReference>
<keyword evidence="7" id="KW-1185">Reference proteome</keyword>
<dbReference type="InterPro" id="IPR036873">
    <property type="entry name" value="Rhodanese-like_dom_sf"/>
</dbReference>
<comment type="caution">
    <text evidence="6">The sequence shown here is derived from an EMBL/GenBank/DDBJ whole genome shotgun (WGS) entry which is preliminary data.</text>
</comment>
<gene>
    <name evidence="6" type="ORF">LZ11_02324</name>
</gene>
<dbReference type="InterPro" id="IPR051126">
    <property type="entry name" value="Thiosulfate_sulfurtransferase"/>
</dbReference>